<dbReference type="Proteomes" id="UP000054144">
    <property type="component" value="Unassembled WGS sequence"/>
</dbReference>
<feature type="region of interest" description="Disordered" evidence="9">
    <location>
        <begin position="473"/>
        <end position="506"/>
    </location>
</feature>
<dbReference type="PANTHER" id="PTHR16062">
    <property type="entry name" value="SWI/SNF-RELATED"/>
    <property type="match status" value="1"/>
</dbReference>
<feature type="region of interest" description="Disordered" evidence="9">
    <location>
        <begin position="1"/>
        <end position="33"/>
    </location>
</feature>
<name>A0A0D7AKL6_9AGAR</name>
<keyword evidence="12" id="KW-1185">Reference proteome</keyword>
<evidence type="ECO:0000256" key="7">
    <source>
        <dbReference type="ARBA" id="ARBA00023242"/>
    </source>
</evidence>
<comment type="subcellular location">
    <subcellularLocation>
        <location evidence="1">Nucleus</location>
    </subcellularLocation>
</comment>
<keyword evidence="2" id="KW-0677">Repeat</keyword>
<reference evidence="11 12" key="1">
    <citation type="journal article" date="2015" name="Fungal Genet. Biol.">
        <title>Evolution of novel wood decay mechanisms in Agaricales revealed by the genome sequences of Fistulina hepatica and Cylindrobasidium torrendii.</title>
        <authorList>
            <person name="Floudas D."/>
            <person name="Held B.W."/>
            <person name="Riley R."/>
            <person name="Nagy L.G."/>
            <person name="Koehler G."/>
            <person name="Ransdell A.S."/>
            <person name="Younus H."/>
            <person name="Chow J."/>
            <person name="Chiniquy J."/>
            <person name="Lipzen A."/>
            <person name="Tritt A."/>
            <person name="Sun H."/>
            <person name="Haridas S."/>
            <person name="LaButti K."/>
            <person name="Ohm R.A."/>
            <person name="Kues U."/>
            <person name="Blanchette R.A."/>
            <person name="Grigoriev I.V."/>
            <person name="Minto R.E."/>
            <person name="Hibbett D.S."/>
        </authorList>
    </citation>
    <scope>NUCLEOTIDE SEQUENCE [LARGE SCALE GENOMIC DNA]</scope>
    <source>
        <strain evidence="11 12">ATCC 64428</strain>
    </source>
</reference>
<dbReference type="CDD" id="cd04369">
    <property type="entry name" value="Bromodomain"/>
    <property type="match status" value="1"/>
</dbReference>
<dbReference type="AlphaFoldDB" id="A0A0D7AKL6"/>
<feature type="compositionally biased region" description="Acidic residues" evidence="9">
    <location>
        <begin position="565"/>
        <end position="578"/>
    </location>
</feature>
<evidence type="ECO:0000256" key="8">
    <source>
        <dbReference type="PROSITE-ProRule" id="PRU00035"/>
    </source>
</evidence>
<dbReference type="PRINTS" id="PR00503">
    <property type="entry name" value="BROMODOMAIN"/>
</dbReference>
<sequence length="681" mass="75357">MGKREIGQAPGGDTEAPRAKRRKSADSKAVVVGNSDAISDGEGKVEGYGGGDVREQGLILWQTVKDAVNKDGRVLSIDFQRKPPKKLYPDYYQIIYEPIALDDIKKKLDNNAYLDLEAVRQDFELCFNNAKKYNVKDSVIWKDAKDLLKLANRTYAKLIPSEDGAALEAKKTPNLTRLLKFRLEKLIDKKDDNGQPLSTEFMELPSKRLWPFYYQTIKHPQCLENIYKRVKRKEYSTPEDFANDVELVFSNALTFNQDHTPIWEAAVSLRDTFRQLMSDLPAPYTMSRYTSQAAKQSTAKIRIKMPGAVASAPHVEEDACKPHGPSKILLRVPAHKPEIHEERTVVDVSAPSPPTQEAQNLVQEVAAAAQALSKATKSESVTDVPSGLVSTLRAEAAVQPFATTEPVVATRTVEPAPALPSVITAHKRQARSRQPTPQAKAKTTKQPAPVHTAPVHYPSHPAPYQVYAPAPTYHTPAPVPQQPPVASTSTAYTQNETPSESPAPPELDVYHQLKSVCICTEPRGRQLKLDFEAGVKTWVLQLGPRENSLSIFGVTYQTANNGDISLDEDGDEEEEGGEEGPAKKKQRGRPSKAAMLARQKAELAKARRARLVKDIDVTVNGVAIRDKSTSDNTADDNVKMTKHSRLLDKEWSVGLVGGVNVVEIGEKNGMIWRLHVYRPTH</sequence>
<keyword evidence="7" id="KW-0539">Nucleus</keyword>
<dbReference type="SMART" id="SM00297">
    <property type="entry name" value="BROMO"/>
    <property type="match status" value="2"/>
</dbReference>
<keyword evidence="3" id="KW-0156">Chromatin regulator</keyword>
<dbReference type="PROSITE" id="PS50014">
    <property type="entry name" value="BROMODOMAIN_2"/>
    <property type="match status" value="2"/>
</dbReference>
<dbReference type="EMBL" id="KN881666">
    <property type="protein sequence ID" value="KIY51323.1"/>
    <property type="molecule type" value="Genomic_DNA"/>
</dbReference>
<evidence type="ECO:0000256" key="1">
    <source>
        <dbReference type="ARBA" id="ARBA00004123"/>
    </source>
</evidence>
<dbReference type="SUPFAM" id="SSF47370">
    <property type="entry name" value="Bromodomain"/>
    <property type="match status" value="2"/>
</dbReference>
<evidence type="ECO:0000259" key="10">
    <source>
        <dbReference type="PROSITE" id="PS50014"/>
    </source>
</evidence>
<evidence type="ECO:0000256" key="4">
    <source>
        <dbReference type="ARBA" id="ARBA00023015"/>
    </source>
</evidence>
<feature type="domain" description="Bromo" evidence="10">
    <location>
        <begin position="71"/>
        <end position="141"/>
    </location>
</feature>
<dbReference type="PANTHER" id="PTHR16062:SF19">
    <property type="entry name" value="PROTEIN POLYBROMO-1"/>
    <property type="match status" value="1"/>
</dbReference>
<dbReference type="GO" id="GO:0003682">
    <property type="term" value="F:chromatin binding"/>
    <property type="evidence" value="ECO:0007669"/>
    <property type="project" value="TreeGrafter"/>
</dbReference>
<dbReference type="InterPro" id="IPR036427">
    <property type="entry name" value="Bromodomain-like_sf"/>
</dbReference>
<keyword evidence="5 8" id="KW-0103">Bromodomain</keyword>
<dbReference type="InterPro" id="IPR037382">
    <property type="entry name" value="Rsc/polybromo"/>
</dbReference>
<accession>A0A0D7AKL6</accession>
<evidence type="ECO:0000256" key="5">
    <source>
        <dbReference type="ARBA" id="ARBA00023117"/>
    </source>
</evidence>
<evidence type="ECO:0000256" key="2">
    <source>
        <dbReference type="ARBA" id="ARBA00022737"/>
    </source>
</evidence>
<evidence type="ECO:0000313" key="12">
    <source>
        <dbReference type="Proteomes" id="UP000054144"/>
    </source>
</evidence>
<keyword evidence="6" id="KW-0804">Transcription</keyword>
<evidence type="ECO:0000256" key="3">
    <source>
        <dbReference type="ARBA" id="ARBA00022853"/>
    </source>
</evidence>
<dbReference type="GO" id="GO:0006368">
    <property type="term" value="P:transcription elongation by RNA polymerase II"/>
    <property type="evidence" value="ECO:0007669"/>
    <property type="project" value="TreeGrafter"/>
</dbReference>
<protein>
    <submittedName>
        <fullName evidence="11">Bromodomain-containing protein</fullName>
    </submittedName>
</protein>
<dbReference type="InterPro" id="IPR001487">
    <property type="entry name" value="Bromodomain"/>
</dbReference>
<feature type="region of interest" description="Disordered" evidence="9">
    <location>
        <begin position="424"/>
        <end position="451"/>
    </location>
</feature>
<feature type="domain" description="Bromo" evidence="10">
    <location>
        <begin position="193"/>
        <end position="263"/>
    </location>
</feature>
<proteinExistence type="predicted"/>
<evidence type="ECO:0000313" key="11">
    <source>
        <dbReference type="EMBL" id="KIY51323.1"/>
    </source>
</evidence>
<gene>
    <name evidence="11" type="ORF">FISHEDRAFT_70963</name>
</gene>
<organism evidence="11 12">
    <name type="scientific">Fistulina hepatica ATCC 64428</name>
    <dbReference type="NCBI Taxonomy" id="1128425"/>
    <lineage>
        <taxon>Eukaryota</taxon>
        <taxon>Fungi</taxon>
        <taxon>Dikarya</taxon>
        <taxon>Basidiomycota</taxon>
        <taxon>Agaricomycotina</taxon>
        <taxon>Agaricomycetes</taxon>
        <taxon>Agaricomycetidae</taxon>
        <taxon>Agaricales</taxon>
        <taxon>Fistulinaceae</taxon>
        <taxon>Fistulina</taxon>
    </lineage>
</organism>
<dbReference type="GO" id="GO:0006338">
    <property type="term" value="P:chromatin remodeling"/>
    <property type="evidence" value="ECO:0007669"/>
    <property type="project" value="InterPro"/>
</dbReference>
<dbReference type="Pfam" id="PF00439">
    <property type="entry name" value="Bromodomain"/>
    <property type="match status" value="2"/>
</dbReference>
<dbReference type="Gene3D" id="1.20.920.10">
    <property type="entry name" value="Bromodomain-like"/>
    <property type="match status" value="2"/>
</dbReference>
<evidence type="ECO:0000256" key="6">
    <source>
        <dbReference type="ARBA" id="ARBA00023163"/>
    </source>
</evidence>
<feature type="region of interest" description="Disordered" evidence="9">
    <location>
        <begin position="560"/>
        <end position="592"/>
    </location>
</feature>
<keyword evidence="4" id="KW-0805">Transcription regulation</keyword>
<evidence type="ECO:0000256" key="9">
    <source>
        <dbReference type="SAM" id="MobiDB-lite"/>
    </source>
</evidence>
<dbReference type="OrthoDB" id="6017at2759"/>
<dbReference type="GO" id="GO:0016586">
    <property type="term" value="C:RSC-type complex"/>
    <property type="evidence" value="ECO:0007669"/>
    <property type="project" value="InterPro"/>
</dbReference>
<feature type="compositionally biased region" description="Polar residues" evidence="9">
    <location>
        <begin position="490"/>
        <end position="500"/>
    </location>
</feature>